<dbReference type="Gene3D" id="3.30.565.10">
    <property type="entry name" value="Histidine kinase-like ATPase, C-terminal domain"/>
    <property type="match status" value="1"/>
</dbReference>
<dbReference type="Gene3D" id="3.30.450.20">
    <property type="entry name" value="PAS domain"/>
    <property type="match status" value="1"/>
</dbReference>
<dbReference type="SMART" id="SM00388">
    <property type="entry name" value="HisKA"/>
    <property type="match status" value="1"/>
</dbReference>
<dbReference type="GO" id="GO:0005524">
    <property type="term" value="F:ATP binding"/>
    <property type="evidence" value="ECO:0007669"/>
    <property type="project" value="UniProtKB-KW"/>
</dbReference>
<evidence type="ECO:0000256" key="2">
    <source>
        <dbReference type="ARBA" id="ARBA00012438"/>
    </source>
</evidence>
<evidence type="ECO:0000256" key="8">
    <source>
        <dbReference type="ARBA" id="ARBA00023012"/>
    </source>
</evidence>
<evidence type="ECO:0000313" key="14">
    <source>
        <dbReference type="Proteomes" id="UP000051913"/>
    </source>
</evidence>
<dbReference type="STRING" id="1518501.CQ10_05565"/>
<dbReference type="InterPro" id="IPR004358">
    <property type="entry name" value="Sig_transdc_His_kin-like_C"/>
</dbReference>
<keyword evidence="9" id="KW-0175">Coiled coil</keyword>
<dbReference type="InterPro" id="IPR013655">
    <property type="entry name" value="PAS_fold_3"/>
</dbReference>
<keyword evidence="7" id="KW-0067">ATP-binding</keyword>
<dbReference type="InterPro" id="IPR005467">
    <property type="entry name" value="His_kinase_dom"/>
</dbReference>
<dbReference type="InterPro" id="IPR003661">
    <property type="entry name" value="HisK_dim/P_dom"/>
</dbReference>
<keyword evidence="4" id="KW-0808">Transferase</keyword>
<dbReference type="SUPFAM" id="SSF47384">
    <property type="entry name" value="Homodimeric domain of signal transducing histidine kinase"/>
    <property type="match status" value="1"/>
</dbReference>
<dbReference type="Gene3D" id="3.40.50.2300">
    <property type="match status" value="2"/>
</dbReference>
<keyword evidence="8" id="KW-0902">Two-component regulatory system</keyword>
<feature type="coiled-coil region" evidence="9">
    <location>
        <begin position="358"/>
        <end position="385"/>
    </location>
</feature>
<dbReference type="Pfam" id="PF04392">
    <property type="entry name" value="ABC_sub_bind"/>
    <property type="match status" value="1"/>
</dbReference>
<name>A0A0R3K106_9BRAD</name>
<evidence type="ECO:0000259" key="10">
    <source>
        <dbReference type="PROSITE" id="PS50109"/>
    </source>
</evidence>
<dbReference type="SMART" id="SM00387">
    <property type="entry name" value="HATPase_c"/>
    <property type="match status" value="1"/>
</dbReference>
<dbReference type="GO" id="GO:0000155">
    <property type="term" value="F:phosphorelay sensor kinase activity"/>
    <property type="evidence" value="ECO:0007669"/>
    <property type="project" value="InterPro"/>
</dbReference>
<dbReference type="CDD" id="cd00130">
    <property type="entry name" value="PAS"/>
    <property type="match status" value="1"/>
</dbReference>
<dbReference type="SUPFAM" id="SSF55785">
    <property type="entry name" value="PYP-like sensor domain (PAS domain)"/>
    <property type="match status" value="1"/>
</dbReference>
<evidence type="ECO:0000256" key="1">
    <source>
        <dbReference type="ARBA" id="ARBA00000085"/>
    </source>
</evidence>
<feature type="domain" description="PAC" evidence="12">
    <location>
        <begin position="449"/>
        <end position="501"/>
    </location>
</feature>
<sequence length="743" mass="81794">MTTTRIVMWSIGLLFLLAGEARAAERARVLMLHAFNYSFPATSVIAEAARKRLVEHSKSVEIDAEFLDLGRNTDEAHALRTATFIRDKYGKHPPDLVITLGSNALPFVVKHRDLLPDVPVVFASISPQTYAAMRLPPKTTGIITEFDLAKTLSLAERLQPEARRLFVIAGSGETDRRWQPVARKMIEERGGKFETTFLFELPYSELVAELSKVPTDAIVILLTVFADAEGKAFVPAQVAADLSARSPAPVYGPYDTFIGRGAVGGFVETFESIGVASAEMAIEIMDGADPATLAPRTNPAQHYRVDHRAMQRWDLKDKNLPPDTVVLFKKPTIWDEYRGTVLAALFVLGLQTTILGALLIQRRRRQRAEELLKDSEERMTFAAAAANIGLWQFDRDTDELWVTEHGRALFGLRSDAPLTRAAFLAAVHPDDLETARRSLRKSFRTERSTASDVRIVLPSGETRWIRMRARSYAESKGGPKQLGGIFVDITDQKSAEAETALQRLEIEHLMRVSVLGELSGSIAHEVNQPLTAILSNAQAALRLLRQKSPDLAEVRDALEDIVHEDNRAGEVIHRLRGLLQKGERNMENVNINSLVTSTISLLHSELIGRDISVKLDLENNVFLTRGDSVQLQQVLLNLVMNAMDAMASTPIAQRSILISTRGAKTGMIDVLVKDRGHGIHPKVNGRLFEPFYTTKDHGLGLGLALCSTIIKAHQGKLTLVNGEGGGAVAGFSLPAQQPAFSSV</sequence>
<feature type="domain" description="Histidine kinase" evidence="10">
    <location>
        <begin position="521"/>
        <end position="737"/>
    </location>
</feature>
<protein>
    <recommendedName>
        <fullName evidence="2">histidine kinase</fullName>
        <ecNumber evidence="2">2.7.13.3</ecNumber>
    </recommendedName>
</protein>
<dbReference type="PROSITE" id="PS50113">
    <property type="entry name" value="PAC"/>
    <property type="match status" value="1"/>
</dbReference>
<dbReference type="Proteomes" id="UP000051913">
    <property type="component" value="Unassembled WGS sequence"/>
</dbReference>
<dbReference type="InterPro" id="IPR000700">
    <property type="entry name" value="PAS-assoc_C"/>
</dbReference>
<dbReference type="PRINTS" id="PR00344">
    <property type="entry name" value="BCTRLSENSOR"/>
</dbReference>
<dbReference type="PROSITE" id="PS50109">
    <property type="entry name" value="HIS_KIN"/>
    <property type="match status" value="1"/>
</dbReference>
<dbReference type="AlphaFoldDB" id="A0A0R3K106"/>
<evidence type="ECO:0000259" key="11">
    <source>
        <dbReference type="PROSITE" id="PS50112"/>
    </source>
</evidence>
<dbReference type="Gene3D" id="1.10.287.130">
    <property type="match status" value="1"/>
</dbReference>
<accession>A0A0R3K106</accession>
<dbReference type="Gene3D" id="2.10.70.100">
    <property type="match status" value="1"/>
</dbReference>
<dbReference type="SUPFAM" id="SSF55874">
    <property type="entry name" value="ATPase domain of HSP90 chaperone/DNA topoisomerase II/histidine kinase"/>
    <property type="match status" value="1"/>
</dbReference>
<evidence type="ECO:0000313" key="13">
    <source>
        <dbReference type="EMBL" id="KRQ89366.1"/>
    </source>
</evidence>
<evidence type="ECO:0000256" key="6">
    <source>
        <dbReference type="ARBA" id="ARBA00022777"/>
    </source>
</evidence>
<dbReference type="EMBL" id="LLXX01000239">
    <property type="protein sequence ID" value="KRQ89366.1"/>
    <property type="molecule type" value="Genomic_DNA"/>
</dbReference>
<keyword evidence="14" id="KW-1185">Reference proteome</keyword>
<dbReference type="InterPro" id="IPR035965">
    <property type="entry name" value="PAS-like_dom_sf"/>
</dbReference>
<dbReference type="SMART" id="SM00091">
    <property type="entry name" value="PAS"/>
    <property type="match status" value="1"/>
</dbReference>
<reference evidence="13 14" key="1">
    <citation type="submission" date="2014-03" db="EMBL/GenBank/DDBJ databases">
        <title>Bradyrhizobium valentinum sp. nov., isolated from effective nodules of Lupinus mariae-josephae, a lupine endemic of basic-lime soils in Eastern Spain.</title>
        <authorList>
            <person name="Duran D."/>
            <person name="Rey L."/>
            <person name="Navarro A."/>
            <person name="Busquets A."/>
            <person name="Imperial J."/>
            <person name="Ruiz-Argueso T."/>
        </authorList>
    </citation>
    <scope>NUCLEOTIDE SEQUENCE [LARGE SCALE GENOMIC DNA]</scope>
    <source>
        <strain evidence="13 14">LmjM3</strain>
    </source>
</reference>
<dbReference type="InterPro" id="IPR000014">
    <property type="entry name" value="PAS"/>
</dbReference>
<dbReference type="InterPro" id="IPR036097">
    <property type="entry name" value="HisK_dim/P_sf"/>
</dbReference>
<dbReference type="InterPro" id="IPR036890">
    <property type="entry name" value="HATPase_C_sf"/>
</dbReference>
<evidence type="ECO:0000256" key="7">
    <source>
        <dbReference type="ARBA" id="ARBA00022840"/>
    </source>
</evidence>
<dbReference type="RefSeq" id="WP_057855804.1">
    <property type="nucleotide sequence ID" value="NZ_LLXX01000239.1"/>
</dbReference>
<evidence type="ECO:0000259" key="12">
    <source>
        <dbReference type="PROSITE" id="PS50113"/>
    </source>
</evidence>
<evidence type="ECO:0000256" key="9">
    <source>
        <dbReference type="SAM" id="Coils"/>
    </source>
</evidence>
<comment type="catalytic activity">
    <reaction evidence="1">
        <text>ATP + protein L-histidine = ADP + protein N-phospho-L-histidine.</text>
        <dbReference type="EC" id="2.7.13.3"/>
    </reaction>
</comment>
<dbReference type="EC" id="2.7.13.3" evidence="2"/>
<dbReference type="OrthoDB" id="9789238at2"/>
<proteinExistence type="predicted"/>
<dbReference type="Pfam" id="PF00512">
    <property type="entry name" value="HisKA"/>
    <property type="match status" value="1"/>
</dbReference>
<keyword evidence="5" id="KW-0547">Nucleotide-binding</keyword>
<dbReference type="CDD" id="cd00082">
    <property type="entry name" value="HisKA"/>
    <property type="match status" value="1"/>
</dbReference>
<dbReference type="Pfam" id="PF08447">
    <property type="entry name" value="PAS_3"/>
    <property type="match status" value="1"/>
</dbReference>
<dbReference type="SMART" id="SM00086">
    <property type="entry name" value="PAC"/>
    <property type="match status" value="1"/>
</dbReference>
<gene>
    <name evidence="13" type="ORF">CP49_14265</name>
</gene>
<dbReference type="NCBIfam" id="TIGR00229">
    <property type="entry name" value="sensory_box"/>
    <property type="match status" value="1"/>
</dbReference>
<keyword evidence="3" id="KW-0597">Phosphoprotein</keyword>
<comment type="caution">
    <text evidence="13">The sequence shown here is derived from an EMBL/GenBank/DDBJ whole genome shotgun (WGS) entry which is preliminary data.</text>
</comment>
<keyword evidence="6" id="KW-0418">Kinase</keyword>
<dbReference type="PANTHER" id="PTHR43065:SF10">
    <property type="entry name" value="PEROXIDE STRESS-ACTIVATED HISTIDINE KINASE MAK3"/>
    <property type="match status" value="1"/>
</dbReference>
<dbReference type="InterPro" id="IPR007487">
    <property type="entry name" value="ABC_transpt-TYRBP-like"/>
</dbReference>
<dbReference type="InterPro" id="IPR003594">
    <property type="entry name" value="HATPase_dom"/>
</dbReference>
<evidence type="ECO:0000256" key="5">
    <source>
        <dbReference type="ARBA" id="ARBA00022741"/>
    </source>
</evidence>
<organism evidence="13 14">
    <name type="scientific">Bradyrhizobium valentinum</name>
    <dbReference type="NCBI Taxonomy" id="1518501"/>
    <lineage>
        <taxon>Bacteria</taxon>
        <taxon>Pseudomonadati</taxon>
        <taxon>Pseudomonadota</taxon>
        <taxon>Alphaproteobacteria</taxon>
        <taxon>Hyphomicrobiales</taxon>
        <taxon>Nitrobacteraceae</taxon>
        <taxon>Bradyrhizobium</taxon>
    </lineage>
</organism>
<dbReference type="PANTHER" id="PTHR43065">
    <property type="entry name" value="SENSOR HISTIDINE KINASE"/>
    <property type="match status" value="1"/>
</dbReference>
<dbReference type="PROSITE" id="PS50112">
    <property type="entry name" value="PAS"/>
    <property type="match status" value="1"/>
</dbReference>
<dbReference type="Pfam" id="PF02518">
    <property type="entry name" value="HATPase_c"/>
    <property type="match status" value="1"/>
</dbReference>
<dbReference type="InterPro" id="IPR001610">
    <property type="entry name" value="PAC"/>
</dbReference>
<evidence type="ECO:0000256" key="4">
    <source>
        <dbReference type="ARBA" id="ARBA00022679"/>
    </source>
</evidence>
<evidence type="ECO:0000256" key="3">
    <source>
        <dbReference type="ARBA" id="ARBA00022553"/>
    </source>
</evidence>
<feature type="domain" description="PAS" evidence="11">
    <location>
        <begin position="375"/>
        <end position="446"/>
    </location>
</feature>